<accession>A0A2K4YFW2</accession>
<comment type="caution">
    <text evidence="1">The sequence shown here is derived from an EMBL/GenBank/DDBJ whole genome shotgun (WGS) entry which is preliminary data.</text>
</comment>
<proteinExistence type="predicted"/>
<dbReference type="PANTHER" id="PTHR47197">
    <property type="entry name" value="PROTEIN NIRF"/>
    <property type="match status" value="1"/>
</dbReference>
<dbReference type="InterPro" id="IPR051200">
    <property type="entry name" value="Host-pathogen_enzymatic-act"/>
</dbReference>
<dbReference type="InterPro" id="IPR011048">
    <property type="entry name" value="Haem_d1_sf"/>
</dbReference>
<sequence length="384" mass="39551">VSEINGREAAREIVEMDATPMASVAIEIAVGNGPISGIAVSRDGSRLVATHYASDSVSVIDTETFRVVDMIDGVGEPFTVAVGGSGTGRAYLSTVSTAFDAIQVVDVSTNEVVATHPLALSVIDLAVDAAGRWVYACRNANGVANLAALDTETGKVRSITAADSATSECVRVSADGSRAYVGVNGPAGGRLVVIGTKAQPEQARTSWRETRSTGDRTRLQMIGTVEIGLPVRDVALSPNGSLAYVASCAPEVGVVVDVVDTRTNKITNTRKVGEIGGILTGMTLSADGDRIYLVSDDNVTVLCTLTHDVIATLGAGMQPSAAVESPDGKRLYIAGYSGAVSVTPIASATPMAIESAAVMGELSTTGWLVPDLLSHEIPHEPVLA</sequence>
<dbReference type="EMBL" id="FXEG02000005">
    <property type="protein sequence ID" value="SOX55676.1"/>
    <property type="molecule type" value="Genomic_DNA"/>
</dbReference>
<gene>
    <name evidence="1" type="ORF">MAAFP003_4368</name>
</gene>
<feature type="non-terminal residue" evidence="1">
    <location>
        <position position="1"/>
    </location>
</feature>
<dbReference type="Proteomes" id="UP000236318">
    <property type="component" value="Unassembled WGS sequence"/>
</dbReference>
<name>A0A2K4YFW2_9MYCO</name>
<protein>
    <submittedName>
        <fullName evidence="1">YncE family protein</fullName>
    </submittedName>
</protein>
<dbReference type="InterPro" id="IPR015943">
    <property type="entry name" value="WD40/YVTN_repeat-like_dom_sf"/>
</dbReference>
<evidence type="ECO:0000313" key="2">
    <source>
        <dbReference type="Proteomes" id="UP000236318"/>
    </source>
</evidence>
<reference evidence="1" key="1">
    <citation type="submission" date="2018-01" db="EMBL/GenBank/DDBJ databases">
        <authorList>
            <consortium name="Urmite Genomes"/>
        </authorList>
    </citation>
    <scope>NUCLEOTIDE SEQUENCE [LARGE SCALE GENOMIC DNA]</scope>
    <source>
        <strain evidence="1">AFP003</strain>
    </source>
</reference>
<evidence type="ECO:0000313" key="1">
    <source>
        <dbReference type="EMBL" id="SOX55676.1"/>
    </source>
</evidence>
<dbReference type="PANTHER" id="PTHR47197:SF3">
    <property type="entry name" value="DIHYDRO-HEME D1 DEHYDROGENASE"/>
    <property type="match status" value="1"/>
</dbReference>
<dbReference type="AlphaFoldDB" id="A0A2K4YFW2"/>
<dbReference type="Gene3D" id="2.130.10.10">
    <property type="entry name" value="YVTN repeat-like/Quinoprotein amine dehydrogenase"/>
    <property type="match status" value="3"/>
</dbReference>
<dbReference type="SUPFAM" id="SSF51004">
    <property type="entry name" value="C-terminal (heme d1) domain of cytochrome cd1-nitrite reductase"/>
    <property type="match status" value="1"/>
</dbReference>
<keyword evidence="2" id="KW-1185">Reference proteome</keyword>
<organism evidence="1 2">
    <name type="scientific">Mycobacterium ahvazicum</name>
    <dbReference type="NCBI Taxonomy" id="1964395"/>
    <lineage>
        <taxon>Bacteria</taxon>
        <taxon>Bacillati</taxon>
        <taxon>Actinomycetota</taxon>
        <taxon>Actinomycetes</taxon>
        <taxon>Mycobacteriales</taxon>
        <taxon>Mycobacteriaceae</taxon>
        <taxon>Mycobacterium</taxon>
        <taxon>Mycobacterium simiae complex</taxon>
    </lineage>
</organism>